<protein>
    <submittedName>
        <fullName evidence="4">Heme oxygenase</fullName>
    </submittedName>
</protein>
<dbReference type="RefSeq" id="WP_112278984.1">
    <property type="nucleotide sequence ID" value="NZ_MASW01000001.1"/>
</dbReference>
<dbReference type="InterPro" id="IPR016053">
    <property type="entry name" value="Haem_Oase-like"/>
</dbReference>
<dbReference type="PIRSF" id="PIRSF000343">
    <property type="entry name" value="Haem_Oase"/>
    <property type="match status" value="1"/>
</dbReference>
<keyword evidence="1" id="KW-0349">Heme</keyword>
<dbReference type="PANTHER" id="PTHR10720:SF0">
    <property type="entry name" value="HEME OXYGENASE"/>
    <property type="match status" value="1"/>
</dbReference>
<keyword evidence="2" id="KW-0479">Metal-binding</keyword>
<dbReference type="GO" id="GO:0004392">
    <property type="term" value="F:heme oxygenase (decyclizing) activity"/>
    <property type="evidence" value="ECO:0007669"/>
    <property type="project" value="InterPro"/>
</dbReference>
<evidence type="ECO:0000256" key="1">
    <source>
        <dbReference type="ARBA" id="ARBA00022617"/>
    </source>
</evidence>
<dbReference type="PANTHER" id="PTHR10720">
    <property type="entry name" value="HEME OXYGENASE"/>
    <property type="match status" value="1"/>
</dbReference>
<keyword evidence="3" id="KW-0408">Iron</keyword>
<dbReference type="GO" id="GO:0020037">
    <property type="term" value="F:heme binding"/>
    <property type="evidence" value="ECO:0007669"/>
    <property type="project" value="TreeGrafter"/>
</dbReference>
<evidence type="ECO:0000256" key="3">
    <source>
        <dbReference type="ARBA" id="ARBA00023004"/>
    </source>
</evidence>
<dbReference type="PRINTS" id="PR00088">
    <property type="entry name" value="HAEMOXYGNASE"/>
</dbReference>
<name>A0A2V4B764_9PSEU</name>
<comment type="caution">
    <text evidence="4">The sequence shown here is derived from an EMBL/GenBank/DDBJ whole genome shotgun (WGS) entry which is preliminary data.</text>
</comment>
<gene>
    <name evidence="4" type="ORF">BAY60_00570</name>
</gene>
<sequence length="218" mass="24086">MAVATAFSQILRESTRQVHERAHHSSYLSALLDGSLTLPGYTRLAAQYFFIYSALERAGDAMAGDPVGGPFVVDELRRTPALVADLEFLAGPDWRSVIEPVPATLRYVRRLEEVAFDWPGGFVAHHYTRYLGDLAGGQVVGKLLQREHGITGPGALFYDFSRLGSPSAFRTRYRALLDGAPWDEAERRRVVSETLVAFELNIDVLGDLADTLDAYRAA</sequence>
<dbReference type="InterPro" id="IPR002051">
    <property type="entry name" value="Haem_Oase"/>
</dbReference>
<dbReference type="EMBL" id="MASW01000001">
    <property type="protein sequence ID" value="PXY30961.1"/>
    <property type="molecule type" value="Genomic_DNA"/>
</dbReference>
<dbReference type="OrthoDB" id="5493802at2"/>
<evidence type="ECO:0000256" key="2">
    <source>
        <dbReference type="ARBA" id="ARBA00022723"/>
    </source>
</evidence>
<dbReference type="GO" id="GO:0006979">
    <property type="term" value="P:response to oxidative stress"/>
    <property type="evidence" value="ECO:0007669"/>
    <property type="project" value="TreeGrafter"/>
</dbReference>
<dbReference type="GO" id="GO:0042167">
    <property type="term" value="P:heme catabolic process"/>
    <property type="evidence" value="ECO:0007669"/>
    <property type="project" value="TreeGrafter"/>
</dbReference>
<dbReference type="Proteomes" id="UP000249915">
    <property type="component" value="Unassembled WGS sequence"/>
</dbReference>
<dbReference type="AlphaFoldDB" id="A0A2V4B764"/>
<dbReference type="SUPFAM" id="SSF48613">
    <property type="entry name" value="Heme oxygenase-like"/>
    <property type="match status" value="1"/>
</dbReference>
<proteinExistence type="predicted"/>
<dbReference type="GO" id="GO:0046872">
    <property type="term" value="F:metal ion binding"/>
    <property type="evidence" value="ECO:0007669"/>
    <property type="project" value="UniProtKB-KW"/>
</dbReference>
<reference evidence="4 5" key="1">
    <citation type="submission" date="2016-07" db="EMBL/GenBank/DDBJ databases">
        <title>Draft genome sequence of Prauserella muralis DSM 45305, isolated from a mould-covered wall in an indoor environment.</title>
        <authorList>
            <person name="Ruckert C."/>
            <person name="Albersmeier A."/>
            <person name="Jiang C.-L."/>
            <person name="Jiang Y."/>
            <person name="Kalinowski J."/>
            <person name="Schneider O."/>
            <person name="Winkler A."/>
            <person name="Zotchev S.B."/>
        </authorList>
    </citation>
    <scope>NUCLEOTIDE SEQUENCE [LARGE SCALE GENOMIC DNA]</scope>
    <source>
        <strain evidence="4 5">DSM 45305</strain>
    </source>
</reference>
<keyword evidence="5" id="KW-1185">Reference proteome</keyword>
<dbReference type="Pfam" id="PF01126">
    <property type="entry name" value="Heme_oxygenase"/>
    <property type="match status" value="1"/>
</dbReference>
<dbReference type="Gene3D" id="1.20.910.10">
    <property type="entry name" value="Heme oxygenase-like"/>
    <property type="match status" value="1"/>
</dbReference>
<organism evidence="4 5">
    <name type="scientific">Prauserella muralis</name>
    <dbReference type="NCBI Taxonomy" id="588067"/>
    <lineage>
        <taxon>Bacteria</taxon>
        <taxon>Bacillati</taxon>
        <taxon>Actinomycetota</taxon>
        <taxon>Actinomycetes</taxon>
        <taxon>Pseudonocardiales</taxon>
        <taxon>Pseudonocardiaceae</taxon>
        <taxon>Prauserella</taxon>
    </lineage>
</organism>
<dbReference type="GO" id="GO:0006788">
    <property type="term" value="P:heme oxidation"/>
    <property type="evidence" value="ECO:0007669"/>
    <property type="project" value="InterPro"/>
</dbReference>
<accession>A0A2V4B764</accession>
<evidence type="ECO:0000313" key="4">
    <source>
        <dbReference type="EMBL" id="PXY30961.1"/>
    </source>
</evidence>
<dbReference type="CDD" id="cd19165">
    <property type="entry name" value="HemeO"/>
    <property type="match status" value="1"/>
</dbReference>
<evidence type="ECO:0000313" key="5">
    <source>
        <dbReference type="Proteomes" id="UP000249915"/>
    </source>
</evidence>
<dbReference type="InterPro" id="IPR016084">
    <property type="entry name" value="Haem_Oase-like_multi-hlx"/>
</dbReference>